<sequence>MEECATGAIFDIQSDGENTPPKQDSRHSSFLCKKGAKAQNGNTDFNEELLDILCEKKEQNFDEDVSFAEMLIPMLRKLNEEQKLYAKVELLNAMHRTKRYDSVSQPLLQTVPQPIHPSHMLALPMYPNTRAKHINAEPGTSSASNFVTPRNIVIHSNKTITKQPRVQENCNDYLEHFVNVLQSTESVDSLNSENYYDVTLAAL</sequence>
<evidence type="ECO:0000256" key="1">
    <source>
        <dbReference type="PROSITE-ProRule" id="PRU00371"/>
    </source>
</evidence>
<comment type="subcellular location">
    <subcellularLocation>
        <location evidence="1">Nucleus</location>
    </subcellularLocation>
</comment>
<gene>
    <name evidence="3" type="ORF">EVAR_60171_1</name>
</gene>
<dbReference type="EMBL" id="BGZK01001565">
    <property type="protein sequence ID" value="GBP82442.1"/>
    <property type="molecule type" value="Genomic_DNA"/>
</dbReference>
<dbReference type="GO" id="GO:0005634">
    <property type="term" value="C:nucleus"/>
    <property type="evidence" value="ECO:0007669"/>
    <property type="project" value="UniProtKB-SubCell"/>
</dbReference>
<dbReference type="Proteomes" id="UP000299102">
    <property type="component" value="Unassembled WGS sequence"/>
</dbReference>
<proteinExistence type="predicted"/>
<dbReference type="InterPro" id="IPR004210">
    <property type="entry name" value="BESS_motif"/>
</dbReference>
<feature type="domain" description="BESS" evidence="2">
    <location>
        <begin position="61"/>
        <end position="100"/>
    </location>
</feature>
<dbReference type="OrthoDB" id="6616165at2759"/>
<accession>A0A4C1Z543</accession>
<comment type="caution">
    <text evidence="3">The sequence shown here is derived from an EMBL/GenBank/DDBJ whole genome shotgun (WGS) entry which is preliminary data.</text>
</comment>
<keyword evidence="1" id="KW-0539">Nucleus</keyword>
<dbReference type="AlphaFoldDB" id="A0A4C1Z543"/>
<keyword evidence="4" id="KW-1185">Reference proteome</keyword>
<reference evidence="3 4" key="1">
    <citation type="journal article" date="2019" name="Commun. Biol.">
        <title>The bagworm genome reveals a unique fibroin gene that provides high tensile strength.</title>
        <authorList>
            <person name="Kono N."/>
            <person name="Nakamura H."/>
            <person name="Ohtoshi R."/>
            <person name="Tomita M."/>
            <person name="Numata K."/>
            <person name="Arakawa K."/>
        </authorList>
    </citation>
    <scope>NUCLEOTIDE SEQUENCE [LARGE SCALE GENOMIC DNA]</scope>
</reference>
<evidence type="ECO:0000313" key="3">
    <source>
        <dbReference type="EMBL" id="GBP82442.1"/>
    </source>
</evidence>
<protein>
    <recommendedName>
        <fullName evidence="2">BESS domain-containing protein</fullName>
    </recommendedName>
</protein>
<dbReference type="GO" id="GO:0003677">
    <property type="term" value="F:DNA binding"/>
    <property type="evidence" value="ECO:0007669"/>
    <property type="project" value="InterPro"/>
</dbReference>
<organism evidence="3 4">
    <name type="scientific">Eumeta variegata</name>
    <name type="common">Bagworm moth</name>
    <name type="synonym">Eumeta japonica</name>
    <dbReference type="NCBI Taxonomy" id="151549"/>
    <lineage>
        <taxon>Eukaryota</taxon>
        <taxon>Metazoa</taxon>
        <taxon>Ecdysozoa</taxon>
        <taxon>Arthropoda</taxon>
        <taxon>Hexapoda</taxon>
        <taxon>Insecta</taxon>
        <taxon>Pterygota</taxon>
        <taxon>Neoptera</taxon>
        <taxon>Endopterygota</taxon>
        <taxon>Lepidoptera</taxon>
        <taxon>Glossata</taxon>
        <taxon>Ditrysia</taxon>
        <taxon>Tineoidea</taxon>
        <taxon>Psychidae</taxon>
        <taxon>Oiketicinae</taxon>
        <taxon>Eumeta</taxon>
    </lineage>
</organism>
<dbReference type="PROSITE" id="PS51031">
    <property type="entry name" value="BESS"/>
    <property type="match status" value="1"/>
</dbReference>
<evidence type="ECO:0000313" key="4">
    <source>
        <dbReference type="Proteomes" id="UP000299102"/>
    </source>
</evidence>
<evidence type="ECO:0000259" key="2">
    <source>
        <dbReference type="PROSITE" id="PS51031"/>
    </source>
</evidence>
<dbReference type="Pfam" id="PF02944">
    <property type="entry name" value="BESS"/>
    <property type="match status" value="1"/>
</dbReference>
<name>A0A4C1Z543_EUMVA</name>